<dbReference type="Proteomes" id="UP000198942">
    <property type="component" value="Unassembled WGS sequence"/>
</dbReference>
<dbReference type="RefSeq" id="WP_091212206.1">
    <property type="nucleotide sequence ID" value="NZ_FOCL01000005.1"/>
</dbReference>
<evidence type="ECO:0000313" key="3">
    <source>
        <dbReference type="Proteomes" id="UP000198942"/>
    </source>
</evidence>
<feature type="chain" id="PRO_5011743467" description="DUF4251 domain-containing protein" evidence="1">
    <location>
        <begin position="20"/>
        <end position="158"/>
    </location>
</feature>
<accession>A0A1H8M2N6</accession>
<evidence type="ECO:0008006" key="4">
    <source>
        <dbReference type="Google" id="ProtNLM"/>
    </source>
</evidence>
<gene>
    <name evidence="2" type="ORF">SAMN05192574_105359</name>
</gene>
<organism evidence="2 3">
    <name type="scientific">Mucilaginibacter gossypiicola</name>
    <dbReference type="NCBI Taxonomy" id="551995"/>
    <lineage>
        <taxon>Bacteria</taxon>
        <taxon>Pseudomonadati</taxon>
        <taxon>Bacteroidota</taxon>
        <taxon>Sphingobacteriia</taxon>
        <taxon>Sphingobacteriales</taxon>
        <taxon>Sphingobacteriaceae</taxon>
        <taxon>Mucilaginibacter</taxon>
    </lineage>
</organism>
<evidence type="ECO:0000256" key="1">
    <source>
        <dbReference type="SAM" id="SignalP"/>
    </source>
</evidence>
<keyword evidence="3" id="KW-1185">Reference proteome</keyword>
<protein>
    <recommendedName>
        <fullName evidence="4">DUF4251 domain-containing protein</fullName>
    </recommendedName>
</protein>
<dbReference type="AlphaFoldDB" id="A0A1H8M2N6"/>
<keyword evidence="1" id="KW-0732">Signal</keyword>
<dbReference type="EMBL" id="FOCL01000005">
    <property type="protein sequence ID" value="SEO11540.1"/>
    <property type="molecule type" value="Genomic_DNA"/>
</dbReference>
<dbReference type="STRING" id="551995.SAMN05192574_105359"/>
<name>A0A1H8M2N6_9SPHI</name>
<dbReference type="OrthoDB" id="1429197at2"/>
<feature type="signal peptide" evidence="1">
    <location>
        <begin position="1"/>
        <end position="19"/>
    </location>
</feature>
<proteinExistence type="predicted"/>
<evidence type="ECO:0000313" key="2">
    <source>
        <dbReference type="EMBL" id="SEO11540.1"/>
    </source>
</evidence>
<reference evidence="3" key="1">
    <citation type="submission" date="2016-10" db="EMBL/GenBank/DDBJ databases">
        <authorList>
            <person name="Varghese N."/>
            <person name="Submissions S."/>
        </authorList>
    </citation>
    <scope>NUCLEOTIDE SEQUENCE [LARGE SCALE GENOMIC DNA]</scope>
    <source>
        <strain evidence="3">Gh-48</strain>
    </source>
</reference>
<sequence>MKKLLIMAALIFAAHFAYAQSENIEEIQQFIISDVRYNKADVTPIYLDAKAYISLYRVKDEETIYMANVWPAKRSQSYGYIYDLKQTSVDATDDTYKNETLTFKWSYKNDFDNKQGTATIKLGLVYKPTGIAFLMTMITEDLNVTEFKGYVSGSLNLK</sequence>